<evidence type="ECO:0000256" key="7">
    <source>
        <dbReference type="ARBA" id="ARBA00022833"/>
    </source>
</evidence>
<dbReference type="Gene3D" id="3.10.310.40">
    <property type="match status" value="1"/>
</dbReference>
<dbReference type="GO" id="GO:0002161">
    <property type="term" value="F:aminoacyl-tRNA deacylase activity"/>
    <property type="evidence" value="ECO:0007669"/>
    <property type="project" value="TreeGrafter"/>
</dbReference>
<dbReference type="GO" id="GO:0000049">
    <property type="term" value="F:tRNA binding"/>
    <property type="evidence" value="ECO:0007669"/>
    <property type="project" value="UniProtKB-KW"/>
</dbReference>
<dbReference type="HAMAP" id="MF_00036_B">
    <property type="entry name" value="Ala_tRNA_synth_B"/>
    <property type="match status" value="1"/>
</dbReference>
<evidence type="ECO:0000313" key="15">
    <source>
        <dbReference type="EMBL" id="SUO97351.1"/>
    </source>
</evidence>
<dbReference type="SUPFAM" id="SSF101353">
    <property type="entry name" value="Putative anticodon-binding domain of alanyl-tRNA synthetase (AlaRS)"/>
    <property type="match status" value="1"/>
</dbReference>
<evidence type="ECO:0000256" key="4">
    <source>
        <dbReference type="ARBA" id="ARBA00022598"/>
    </source>
</evidence>
<dbReference type="OrthoDB" id="9803884at2"/>
<dbReference type="PANTHER" id="PTHR11777:SF9">
    <property type="entry name" value="ALANINE--TRNA LIGASE, CYTOPLASMIC"/>
    <property type="match status" value="1"/>
</dbReference>
<dbReference type="PANTHER" id="PTHR11777">
    <property type="entry name" value="ALANYL-TRNA SYNTHETASE"/>
    <property type="match status" value="1"/>
</dbReference>
<keyword evidence="7 12" id="KW-0862">Zinc</keyword>
<dbReference type="GO" id="GO:0005829">
    <property type="term" value="C:cytosol"/>
    <property type="evidence" value="ECO:0007669"/>
    <property type="project" value="TreeGrafter"/>
</dbReference>
<evidence type="ECO:0000259" key="14">
    <source>
        <dbReference type="PROSITE" id="PS50860"/>
    </source>
</evidence>
<dbReference type="InterPro" id="IPR050058">
    <property type="entry name" value="Ala-tRNA_ligase"/>
</dbReference>
<dbReference type="GO" id="GO:0045892">
    <property type="term" value="P:negative regulation of DNA-templated transcription"/>
    <property type="evidence" value="ECO:0007669"/>
    <property type="project" value="TreeGrafter"/>
</dbReference>
<dbReference type="Gene3D" id="3.30.980.10">
    <property type="entry name" value="Threonyl-trna Synthetase, Chain A, domain 2"/>
    <property type="match status" value="1"/>
</dbReference>
<dbReference type="InterPro" id="IPR018162">
    <property type="entry name" value="Ala-tRNA-ligase_IIc_anticod-bd"/>
</dbReference>
<dbReference type="NCBIfam" id="TIGR00344">
    <property type="entry name" value="alaS"/>
    <property type="match status" value="1"/>
</dbReference>
<dbReference type="InterPro" id="IPR018164">
    <property type="entry name" value="Ala-tRNA-synth_IIc_N"/>
</dbReference>
<dbReference type="GO" id="GO:0006419">
    <property type="term" value="P:alanyl-tRNA aminoacylation"/>
    <property type="evidence" value="ECO:0007669"/>
    <property type="project" value="UniProtKB-UniRule"/>
</dbReference>
<dbReference type="Pfam" id="PF01411">
    <property type="entry name" value="tRNA-synt_2c"/>
    <property type="match status" value="1"/>
</dbReference>
<keyword evidence="11 12" id="KW-0030">Aminoacyl-tRNA synthetase</keyword>
<dbReference type="InterPro" id="IPR012947">
    <property type="entry name" value="tRNA_SAD"/>
</dbReference>
<accession>A0A380N0A3</accession>
<feature type="binding site" evidence="12">
    <location>
        <position position="668"/>
    </location>
    <ligand>
        <name>Zn(2+)</name>
        <dbReference type="ChEBI" id="CHEBI:29105"/>
    </ligand>
</feature>
<dbReference type="Proteomes" id="UP000254601">
    <property type="component" value="Unassembled WGS sequence"/>
</dbReference>
<dbReference type="Gene3D" id="2.40.30.130">
    <property type="match status" value="1"/>
</dbReference>
<dbReference type="GO" id="GO:0008270">
    <property type="term" value="F:zinc ion binding"/>
    <property type="evidence" value="ECO:0007669"/>
    <property type="project" value="UniProtKB-UniRule"/>
</dbReference>
<comment type="similarity">
    <text evidence="2 12">Belongs to the class-II aminoacyl-tRNA synthetase family.</text>
</comment>
<sequence>MTTHFWTTNNIRSAFLNYFAEHGHRIVHSASLVPGNDPTLLFTNAGMVPFKDIFIGQETRDYQRATTAQRCVRAGGKHNDLENVGYTARHHTFFEMMGNFSFGDYFKKDAIPFAWNLLTQVFQIPAEKLLVTVYHEDDEAYGIWRDVIGLPEEKIIRIGDKPGKAKYESDNFWAMGDTGPCGPCSEIFYDHGAEVWGGPPGSAEEDGDRFIEIWNIVFMQFERDAAGNMKPLPKPSIDTGMGLERMAAVMQGVHSNYEIDLFVNLIAAAAKAVGVKNEGQASLKVIADHIRATVFLMVDGVLPGNEGRGYVLRRIMRRAMRHGHKLGQSQPFFYQLVAAVVDEMGAAYPEIIEAQARITDAVRKEEERFAQTLDAGMAVLEKDLADLQGTQIAGETVFRLYDTFGFPVDLTNDIARERGLTLDMAGYEAAMQQQRERAKAAGKFKADAAFDVSGKTQFVGYTEERADAVVQAIFVDGQAVDDLEEGDNAVIVLDKTPFYAESGGQVGDMGLLEWDGGAFYIGDTQKQGDTWLHFGKLTDGTLKKGDKVIAQIDSDHRAHVRRHHSATHLLHKALRDVLGDHVQQKGSLVDANVTRFDFSHDAPITDEQLRDIEQHVNAQVLANLPVTIEEMPIDAAKEKGAMALFGEKYGDIVRVVSMGENDYSVELCGGTHVSRTGDIGLVKIYEQSSVAAGIRRIEATAGMAALAYMENLSEDLSALANQLKTGKNNLVERVDALLQQLKAQEKTIRDLKRQLATGGNAAEAEVQTLGKHRVIALQKDGLDNAMLRDLADQLRDKHQADLVVLGSADGDTARLVVSVRKNADGLHAGNIVKALAEHIGGKGGGRPDFAQAGGKNPQGLGAALAALPSVLGV</sequence>
<reference evidence="15 16" key="1">
    <citation type="submission" date="2018-06" db="EMBL/GenBank/DDBJ databases">
        <authorList>
            <consortium name="Pathogen Informatics"/>
            <person name="Doyle S."/>
        </authorList>
    </citation>
    <scope>NUCLEOTIDE SEQUENCE [LARGE SCALE GENOMIC DNA]</scope>
    <source>
        <strain evidence="15 16">NCTC13337</strain>
    </source>
</reference>
<dbReference type="AlphaFoldDB" id="A0A380N0A3"/>
<dbReference type="GO" id="GO:0004813">
    <property type="term" value="F:alanine-tRNA ligase activity"/>
    <property type="evidence" value="ECO:0007669"/>
    <property type="project" value="UniProtKB-UniRule"/>
</dbReference>
<dbReference type="Gene3D" id="3.30.930.10">
    <property type="entry name" value="Bira Bifunctional Protein, Domain 2"/>
    <property type="match status" value="1"/>
</dbReference>
<evidence type="ECO:0000256" key="5">
    <source>
        <dbReference type="ARBA" id="ARBA00022723"/>
    </source>
</evidence>
<dbReference type="InterPro" id="IPR002318">
    <property type="entry name" value="Ala-tRNA-lgiase_IIc"/>
</dbReference>
<dbReference type="RefSeq" id="WP_115306138.1">
    <property type="nucleotide sequence ID" value="NZ_UHIC01000001.1"/>
</dbReference>
<protein>
    <recommendedName>
        <fullName evidence="12">Alanine--tRNA ligase</fullName>
        <ecNumber evidence="12">6.1.1.7</ecNumber>
    </recommendedName>
    <alternativeName>
        <fullName evidence="12">Alanyl-tRNA synthetase</fullName>
        <shortName evidence="12">AlaRS</shortName>
    </alternativeName>
</protein>
<dbReference type="FunFam" id="3.30.980.10:FF:000004">
    <property type="entry name" value="Alanine--tRNA ligase, cytoplasmic"/>
    <property type="match status" value="1"/>
</dbReference>
<dbReference type="EMBL" id="UHIC01000001">
    <property type="protein sequence ID" value="SUO97351.1"/>
    <property type="molecule type" value="Genomic_DNA"/>
</dbReference>
<comment type="subcellular location">
    <subcellularLocation>
        <location evidence="1 12">Cytoplasm</location>
    </subcellularLocation>
</comment>
<dbReference type="GO" id="GO:0005524">
    <property type="term" value="F:ATP binding"/>
    <property type="evidence" value="ECO:0007669"/>
    <property type="project" value="UniProtKB-UniRule"/>
</dbReference>
<comment type="function">
    <text evidence="12">Catalyzes the attachment of alanine to tRNA(Ala) in a two-step reaction: alanine is first activated by ATP to form Ala-AMP and then transferred to the acceptor end of tRNA(Ala). Also edits incorrectly charged Ser-tRNA(Ala) and Gly-tRNA(Ala) via its editing domain.</text>
</comment>
<dbReference type="CDD" id="cd00673">
    <property type="entry name" value="AlaRS_core"/>
    <property type="match status" value="1"/>
</dbReference>
<dbReference type="SMART" id="SM00863">
    <property type="entry name" value="tRNA_SAD"/>
    <property type="match status" value="1"/>
</dbReference>
<feature type="binding site" evidence="12">
    <location>
        <position position="568"/>
    </location>
    <ligand>
        <name>Zn(2+)</name>
        <dbReference type="ChEBI" id="CHEBI:29105"/>
    </ligand>
</feature>
<dbReference type="FunFam" id="3.30.54.20:FF:000001">
    <property type="entry name" value="Alanine--tRNA ligase"/>
    <property type="match status" value="1"/>
</dbReference>
<keyword evidence="6 12" id="KW-0547">Nucleotide-binding</keyword>
<dbReference type="Gene3D" id="3.30.54.20">
    <property type="match status" value="1"/>
</dbReference>
<dbReference type="FunFam" id="3.30.930.10:FF:000004">
    <property type="entry name" value="Alanine--tRNA ligase"/>
    <property type="match status" value="1"/>
</dbReference>
<dbReference type="InterPro" id="IPR023033">
    <property type="entry name" value="Ala_tRNA_ligase_euk/bac"/>
</dbReference>
<dbReference type="Gene3D" id="6.10.250.550">
    <property type="match status" value="1"/>
</dbReference>
<dbReference type="InterPro" id="IPR045864">
    <property type="entry name" value="aa-tRNA-synth_II/BPL/LPL"/>
</dbReference>
<keyword evidence="4 12" id="KW-0436">Ligase</keyword>
<keyword evidence="9 12" id="KW-0694">RNA-binding</keyword>
<evidence type="ECO:0000313" key="16">
    <source>
        <dbReference type="Proteomes" id="UP000254601"/>
    </source>
</evidence>
<proteinExistence type="inferred from homology"/>
<evidence type="ECO:0000256" key="10">
    <source>
        <dbReference type="ARBA" id="ARBA00022917"/>
    </source>
</evidence>
<evidence type="ECO:0000256" key="9">
    <source>
        <dbReference type="ARBA" id="ARBA00022884"/>
    </source>
</evidence>
<dbReference type="SUPFAM" id="SSF55186">
    <property type="entry name" value="ThrRS/AlaRS common domain"/>
    <property type="match status" value="1"/>
</dbReference>
<evidence type="ECO:0000256" key="8">
    <source>
        <dbReference type="ARBA" id="ARBA00022840"/>
    </source>
</evidence>
<evidence type="ECO:0000256" key="2">
    <source>
        <dbReference type="ARBA" id="ARBA00008226"/>
    </source>
</evidence>
<feature type="domain" description="Alanyl-transfer RNA synthetases family profile" evidence="14">
    <location>
        <begin position="6"/>
        <end position="711"/>
    </location>
</feature>
<feature type="binding site" evidence="12">
    <location>
        <position position="672"/>
    </location>
    <ligand>
        <name>Zn(2+)</name>
        <dbReference type="ChEBI" id="CHEBI:29105"/>
    </ligand>
</feature>
<dbReference type="InterPro" id="IPR003156">
    <property type="entry name" value="DHHA1_dom"/>
</dbReference>
<evidence type="ECO:0000256" key="11">
    <source>
        <dbReference type="ARBA" id="ARBA00023146"/>
    </source>
</evidence>
<evidence type="ECO:0000256" key="6">
    <source>
        <dbReference type="ARBA" id="ARBA00022741"/>
    </source>
</evidence>
<dbReference type="InterPro" id="IPR009000">
    <property type="entry name" value="Transl_B-barrel_sf"/>
</dbReference>
<keyword evidence="8 12" id="KW-0067">ATP-binding</keyword>
<evidence type="ECO:0000256" key="3">
    <source>
        <dbReference type="ARBA" id="ARBA00022555"/>
    </source>
</evidence>
<dbReference type="PROSITE" id="PS50860">
    <property type="entry name" value="AA_TRNA_LIGASE_II_ALA"/>
    <property type="match status" value="1"/>
</dbReference>
<gene>
    <name evidence="12 15" type="primary">alaS</name>
    <name evidence="15" type="ORF">NCTC13337_02388</name>
</gene>
<dbReference type="InterPro" id="IPR018163">
    <property type="entry name" value="Thr/Ala-tRNA-synth_IIc_edit"/>
</dbReference>
<comment type="domain">
    <text evidence="12">Consists of three domains; the N-terminal catalytic domain, the editing domain and the C-terminal C-Ala domain. The editing domain removes incorrectly charged amino acids, while the C-Ala domain, along with tRNA(Ala), serves as a bridge to cooperatively bring together the editing and aminoacylation centers thus stimulating deacylation of misacylated tRNAs.</text>
</comment>
<evidence type="ECO:0000256" key="13">
    <source>
        <dbReference type="SAM" id="Coils"/>
    </source>
</evidence>
<dbReference type="EC" id="6.1.1.7" evidence="12"/>
<keyword evidence="10 12" id="KW-0648">Protein biosynthesis</keyword>
<dbReference type="PRINTS" id="PR00980">
    <property type="entry name" value="TRNASYNTHALA"/>
</dbReference>
<dbReference type="Pfam" id="PF07973">
    <property type="entry name" value="tRNA_SAD"/>
    <property type="match status" value="1"/>
</dbReference>
<evidence type="ECO:0000256" key="12">
    <source>
        <dbReference type="HAMAP-Rule" id="MF_00036"/>
    </source>
</evidence>
<comment type="catalytic activity">
    <reaction evidence="12">
        <text>tRNA(Ala) + L-alanine + ATP = L-alanyl-tRNA(Ala) + AMP + diphosphate</text>
        <dbReference type="Rhea" id="RHEA:12540"/>
        <dbReference type="Rhea" id="RHEA-COMP:9657"/>
        <dbReference type="Rhea" id="RHEA-COMP:9923"/>
        <dbReference type="ChEBI" id="CHEBI:30616"/>
        <dbReference type="ChEBI" id="CHEBI:33019"/>
        <dbReference type="ChEBI" id="CHEBI:57972"/>
        <dbReference type="ChEBI" id="CHEBI:78442"/>
        <dbReference type="ChEBI" id="CHEBI:78497"/>
        <dbReference type="ChEBI" id="CHEBI:456215"/>
        <dbReference type="EC" id="6.1.1.7"/>
    </reaction>
</comment>
<keyword evidence="3 12" id="KW-0820">tRNA-binding</keyword>
<keyword evidence="12" id="KW-0963">Cytoplasm</keyword>
<organism evidence="15 16">
    <name type="scientific">Suttonella ornithocola</name>
    <dbReference type="NCBI Taxonomy" id="279832"/>
    <lineage>
        <taxon>Bacteria</taxon>
        <taxon>Pseudomonadati</taxon>
        <taxon>Pseudomonadota</taxon>
        <taxon>Gammaproteobacteria</taxon>
        <taxon>Cardiobacteriales</taxon>
        <taxon>Cardiobacteriaceae</taxon>
        <taxon>Suttonella</taxon>
    </lineage>
</organism>
<dbReference type="InterPro" id="IPR018165">
    <property type="entry name" value="Ala-tRNA-synth_IIc_core"/>
</dbReference>
<evidence type="ECO:0000256" key="1">
    <source>
        <dbReference type="ARBA" id="ARBA00004496"/>
    </source>
</evidence>
<keyword evidence="5 12" id="KW-0479">Metal-binding</keyword>
<dbReference type="FunFam" id="2.40.30.130:FF:000001">
    <property type="entry name" value="Alanine--tRNA ligase"/>
    <property type="match status" value="1"/>
</dbReference>
<dbReference type="SUPFAM" id="SSF55681">
    <property type="entry name" value="Class II aaRS and biotin synthetases"/>
    <property type="match status" value="1"/>
</dbReference>
<dbReference type="Pfam" id="PF02272">
    <property type="entry name" value="DHHA1"/>
    <property type="match status" value="1"/>
</dbReference>
<keyword evidence="16" id="KW-1185">Reference proteome</keyword>
<keyword evidence="13" id="KW-0175">Coiled coil</keyword>
<feature type="coiled-coil region" evidence="13">
    <location>
        <begin position="709"/>
        <end position="754"/>
    </location>
</feature>
<comment type="cofactor">
    <cofactor evidence="12">
        <name>Zn(2+)</name>
        <dbReference type="ChEBI" id="CHEBI:29105"/>
    </cofactor>
    <text evidence="12">Binds 1 zinc ion per subunit.</text>
</comment>
<name>A0A380N0A3_9GAMM</name>
<dbReference type="FunFam" id="3.10.310.40:FF:000001">
    <property type="entry name" value="Alanine--tRNA ligase"/>
    <property type="match status" value="1"/>
</dbReference>
<dbReference type="SUPFAM" id="SSF50447">
    <property type="entry name" value="Translation proteins"/>
    <property type="match status" value="1"/>
</dbReference>
<feature type="binding site" evidence="12">
    <location>
        <position position="564"/>
    </location>
    <ligand>
        <name>Zn(2+)</name>
        <dbReference type="ChEBI" id="CHEBI:29105"/>
    </ligand>
</feature>